<sequence>MVGALEELPGVLNAQVDLATKEVRVRYRRGEVTLEAMRGATERVDLRLRARHWFHRWLTRIRRPIEAWSRAKVRGGR</sequence>
<dbReference type="InterPro" id="IPR006121">
    <property type="entry name" value="HMA_dom"/>
</dbReference>
<evidence type="ECO:0000313" key="1">
    <source>
        <dbReference type="EMBL" id="TMI89071.1"/>
    </source>
</evidence>
<protein>
    <submittedName>
        <fullName evidence="1">Heavy-metal-associated domain-containing protein</fullName>
    </submittedName>
</protein>
<dbReference type="CDD" id="cd00371">
    <property type="entry name" value="HMA"/>
    <property type="match status" value="1"/>
</dbReference>
<dbReference type="Gene3D" id="3.30.70.100">
    <property type="match status" value="1"/>
</dbReference>
<organism evidence="1 2">
    <name type="scientific">Candidatus Segetimicrobium genomatis</name>
    <dbReference type="NCBI Taxonomy" id="2569760"/>
    <lineage>
        <taxon>Bacteria</taxon>
        <taxon>Bacillati</taxon>
        <taxon>Candidatus Sysuimicrobiota</taxon>
        <taxon>Candidatus Sysuimicrobiia</taxon>
        <taxon>Candidatus Sysuimicrobiales</taxon>
        <taxon>Candidatus Segetimicrobiaceae</taxon>
        <taxon>Candidatus Segetimicrobium</taxon>
    </lineage>
</organism>
<comment type="caution">
    <text evidence="1">The sequence shown here is derived from an EMBL/GenBank/DDBJ whole genome shotgun (WGS) entry which is preliminary data.</text>
</comment>
<accession>A0A537JZX0</accession>
<dbReference type="InterPro" id="IPR036163">
    <property type="entry name" value="HMA_dom_sf"/>
</dbReference>
<dbReference type="SUPFAM" id="SSF55008">
    <property type="entry name" value="HMA, heavy metal-associated domain"/>
    <property type="match status" value="1"/>
</dbReference>
<reference evidence="1 2" key="1">
    <citation type="journal article" date="2019" name="Nat. Microbiol.">
        <title>Mediterranean grassland soil C-N compound turnover is dependent on rainfall and depth, and is mediated by genomically divergent microorganisms.</title>
        <authorList>
            <person name="Diamond S."/>
            <person name="Andeer P.F."/>
            <person name="Li Z."/>
            <person name="Crits-Christoph A."/>
            <person name="Burstein D."/>
            <person name="Anantharaman K."/>
            <person name="Lane K.R."/>
            <person name="Thomas B.C."/>
            <person name="Pan C."/>
            <person name="Northen T.R."/>
            <person name="Banfield J.F."/>
        </authorList>
    </citation>
    <scope>NUCLEOTIDE SEQUENCE [LARGE SCALE GENOMIC DNA]</scope>
    <source>
        <strain evidence="1">NP_3</strain>
    </source>
</reference>
<evidence type="ECO:0000313" key="2">
    <source>
        <dbReference type="Proteomes" id="UP000318509"/>
    </source>
</evidence>
<name>A0A537JZX0_9BACT</name>
<dbReference type="GO" id="GO:0046872">
    <property type="term" value="F:metal ion binding"/>
    <property type="evidence" value="ECO:0007669"/>
    <property type="project" value="InterPro"/>
</dbReference>
<proteinExistence type="predicted"/>
<gene>
    <name evidence="1" type="ORF">E6H00_10930</name>
</gene>
<dbReference type="EMBL" id="VBAK01000130">
    <property type="protein sequence ID" value="TMI89071.1"/>
    <property type="molecule type" value="Genomic_DNA"/>
</dbReference>
<dbReference type="Proteomes" id="UP000318509">
    <property type="component" value="Unassembled WGS sequence"/>
</dbReference>
<dbReference type="AlphaFoldDB" id="A0A537JZX0"/>